<name>A0A8J2VLN1_9RHOB</name>
<evidence type="ECO:0000259" key="1">
    <source>
        <dbReference type="Pfam" id="PF01471"/>
    </source>
</evidence>
<reference evidence="2" key="1">
    <citation type="journal article" date="2014" name="Int. J. Syst. Evol. Microbiol.">
        <title>Complete genome sequence of Corynebacterium casei LMG S-19264T (=DSM 44701T), isolated from a smear-ripened cheese.</title>
        <authorList>
            <consortium name="US DOE Joint Genome Institute (JGI-PGF)"/>
            <person name="Walter F."/>
            <person name="Albersmeier A."/>
            <person name="Kalinowski J."/>
            <person name="Ruckert C."/>
        </authorList>
    </citation>
    <scope>NUCLEOTIDE SEQUENCE</scope>
    <source>
        <strain evidence="2">CCM 7684</strain>
    </source>
</reference>
<evidence type="ECO:0000313" key="3">
    <source>
        <dbReference type="Proteomes" id="UP000602745"/>
    </source>
</evidence>
<feature type="domain" description="Peptidoglycan binding-like" evidence="1">
    <location>
        <begin position="195"/>
        <end position="247"/>
    </location>
</feature>
<keyword evidence="3" id="KW-1185">Reference proteome</keyword>
<feature type="domain" description="Peptidoglycan binding-like" evidence="1">
    <location>
        <begin position="116"/>
        <end position="165"/>
    </location>
</feature>
<protein>
    <recommendedName>
        <fullName evidence="1">Peptidoglycan binding-like domain-containing protein</fullName>
    </recommendedName>
</protein>
<accession>A0A8J2VLN1</accession>
<organism evidence="2 3">
    <name type="scientific">Agaricicola taiwanensis</name>
    <dbReference type="NCBI Taxonomy" id="591372"/>
    <lineage>
        <taxon>Bacteria</taxon>
        <taxon>Pseudomonadati</taxon>
        <taxon>Pseudomonadota</taxon>
        <taxon>Alphaproteobacteria</taxon>
        <taxon>Rhodobacterales</taxon>
        <taxon>Paracoccaceae</taxon>
        <taxon>Agaricicola</taxon>
    </lineage>
</organism>
<dbReference type="InterPro" id="IPR002477">
    <property type="entry name" value="Peptidoglycan-bd-like"/>
</dbReference>
<dbReference type="SUPFAM" id="SSF47090">
    <property type="entry name" value="PGBD-like"/>
    <property type="match status" value="2"/>
</dbReference>
<evidence type="ECO:0000313" key="2">
    <source>
        <dbReference type="EMBL" id="GGE36905.1"/>
    </source>
</evidence>
<dbReference type="Pfam" id="PF01471">
    <property type="entry name" value="PG_binding_1"/>
    <property type="match status" value="2"/>
</dbReference>
<reference evidence="2" key="2">
    <citation type="submission" date="2020-09" db="EMBL/GenBank/DDBJ databases">
        <authorList>
            <person name="Sun Q."/>
            <person name="Sedlacek I."/>
        </authorList>
    </citation>
    <scope>NUCLEOTIDE SEQUENCE</scope>
    <source>
        <strain evidence="2">CCM 7684</strain>
    </source>
</reference>
<sequence length="259" mass="26765">MPSPSDRMMEFDDEPGVLSTLLRSVMRRPLDSLASAVAAATAIAIVVNALALQNGTHPAPIFSPSAAAPTPAVPAVPMPPQRQTHVSGPAATATPPAVPAITGSAGPSQKDVLLGVQAELARLGRYDGPVDGLYGPKTEFAIREYERATGKAPTGEASQNMLEALKATRVPTATPSPRGGEASATPAASAAAASSNRILTIQRVLAEQGYGPIKLDGVVGEETKAAIFRFEIHRNLPPTGELSPRFVRELSAISGVPLQ</sequence>
<dbReference type="EMBL" id="BMCP01000001">
    <property type="protein sequence ID" value="GGE36905.1"/>
    <property type="molecule type" value="Genomic_DNA"/>
</dbReference>
<dbReference type="AlphaFoldDB" id="A0A8J2VLN1"/>
<dbReference type="Gene3D" id="1.10.101.10">
    <property type="entry name" value="PGBD-like superfamily/PGBD"/>
    <property type="match status" value="2"/>
</dbReference>
<comment type="caution">
    <text evidence="2">The sequence shown here is derived from an EMBL/GenBank/DDBJ whole genome shotgun (WGS) entry which is preliminary data.</text>
</comment>
<gene>
    <name evidence="2" type="ORF">GCM10007276_12980</name>
</gene>
<dbReference type="InterPro" id="IPR036366">
    <property type="entry name" value="PGBDSf"/>
</dbReference>
<dbReference type="Proteomes" id="UP000602745">
    <property type="component" value="Unassembled WGS sequence"/>
</dbReference>
<proteinExistence type="predicted"/>
<dbReference type="InterPro" id="IPR036365">
    <property type="entry name" value="PGBD-like_sf"/>
</dbReference>